<dbReference type="EMBL" id="CP000875">
    <property type="protein sequence ID" value="ABX04562.1"/>
    <property type="molecule type" value="Genomic_DNA"/>
</dbReference>
<dbReference type="InParanoid" id="A9AUN5"/>
<dbReference type="BioCyc" id="HAUR316274:GHYA-1948-MONOMER"/>
<dbReference type="eggNOG" id="ENOG503281V">
    <property type="taxonomic scope" value="Bacteria"/>
</dbReference>
<dbReference type="InterPro" id="IPR023815">
    <property type="entry name" value="CRISPR-assoc_Csx19"/>
</dbReference>
<keyword evidence="2" id="KW-1185">Reference proteome</keyword>
<reference evidence="1 2" key="1">
    <citation type="journal article" date="2011" name="Stand. Genomic Sci.">
        <title>Complete genome sequence of the filamentous gliding predatory bacterium Herpetosiphon aurantiacus type strain (114-95(T)).</title>
        <authorList>
            <person name="Kiss H."/>
            <person name="Nett M."/>
            <person name="Domin N."/>
            <person name="Martin K."/>
            <person name="Maresca J.A."/>
            <person name="Copeland A."/>
            <person name="Lapidus A."/>
            <person name="Lucas S."/>
            <person name="Berry K.W."/>
            <person name="Glavina Del Rio T."/>
            <person name="Dalin E."/>
            <person name="Tice H."/>
            <person name="Pitluck S."/>
            <person name="Richardson P."/>
            <person name="Bruce D."/>
            <person name="Goodwin L."/>
            <person name="Han C."/>
            <person name="Detter J.C."/>
            <person name="Schmutz J."/>
            <person name="Brettin T."/>
            <person name="Land M."/>
            <person name="Hauser L."/>
            <person name="Kyrpides N.C."/>
            <person name="Ivanova N."/>
            <person name="Goker M."/>
            <person name="Woyke T."/>
            <person name="Klenk H.P."/>
            <person name="Bryant D.A."/>
        </authorList>
    </citation>
    <scope>NUCLEOTIDE SEQUENCE [LARGE SCALE GENOMIC DNA]</scope>
    <source>
        <strain evidence="2">ATCC 23779 / DSM 785 / 114-95</strain>
    </source>
</reference>
<dbReference type="STRING" id="316274.Haur_1919"/>
<dbReference type="HOGENOM" id="CLU_1276197_0_0_0"/>
<protein>
    <recommendedName>
        <fullName evidence="3">CRISPR-associated protein, TIGR03984 family</fullName>
    </recommendedName>
</protein>
<evidence type="ECO:0008006" key="3">
    <source>
        <dbReference type="Google" id="ProtNLM"/>
    </source>
</evidence>
<dbReference type="NCBIfam" id="TIGR03984">
    <property type="entry name" value="CRISPR-associated protein Csx19"/>
    <property type="match status" value="1"/>
</dbReference>
<organism evidence="1 2">
    <name type="scientific">Herpetosiphon aurantiacus (strain ATCC 23779 / DSM 785 / 114-95)</name>
    <dbReference type="NCBI Taxonomy" id="316274"/>
    <lineage>
        <taxon>Bacteria</taxon>
        <taxon>Bacillati</taxon>
        <taxon>Chloroflexota</taxon>
        <taxon>Chloroflexia</taxon>
        <taxon>Herpetosiphonales</taxon>
        <taxon>Herpetosiphonaceae</taxon>
        <taxon>Herpetosiphon</taxon>
    </lineage>
</organism>
<evidence type="ECO:0000313" key="1">
    <source>
        <dbReference type="EMBL" id="ABX04562.1"/>
    </source>
</evidence>
<dbReference type="KEGG" id="hau:Haur_1919"/>
<dbReference type="AlphaFoldDB" id="A9AUN5"/>
<dbReference type="Proteomes" id="UP000000787">
    <property type="component" value="Chromosome"/>
</dbReference>
<gene>
    <name evidence="1" type="ordered locus">Haur_1919</name>
</gene>
<accession>A9AUN5</accession>
<evidence type="ECO:0000313" key="2">
    <source>
        <dbReference type="Proteomes" id="UP000000787"/>
    </source>
</evidence>
<name>A9AUN5_HERA2</name>
<sequence length="216" mass="24791">MKSLSEIIQHFIPDQASTIQGLTFKWLLAFAIDGVIWGKFDADRLIMYEKSDLQGYNEAIQASYTPFRSETLQQMLIFGEQAQLSIWRDDDQWGSHIIRDSANIIDETQILWGTHAEAVGDWTFLTDGNQGMHHLIPLDLATCNAQKSNGVAYQIEQKPNGQRQFKAKLQFERTEADWRPAQLVLHHSIEFDEHGIATIRASRYVDLRWQTQGAEV</sequence>
<proteinExistence type="predicted"/>